<name>L1I5J8_GUITC</name>
<evidence type="ECO:0000313" key="3">
    <source>
        <dbReference type="EnsemblProtists" id="EKX31342"/>
    </source>
</evidence>
<dbReference type="PaxDb" id="55529-EKX31342"/>
<keyword evidence="4" id="KW-1185">Reference proteome</keyword>
<evidence type="ECO:0000256" key="1">
    <source>
        <dbReference type="SAM" id="MobiDB-lite"/>
    </source>
</evidence>
<dbReference type="HOGENOM" id="CLU_1356928_0_0_1"/>
<reference evidence="3" key="3">
    <citation type="submission" date="2015-06" db="UniProtKB">
        <authorList>
            <consortium name="EnsemblProtists"/>
        </authorList>
    </citation>
    <scope>IDENTIFICATION</scope>
</reference>
<gene>
    <name evidence="2" type="ORF">GUITHDRAFT_122460</name>
</gene>
<evidence type="ECO:0000313" key="2">
    <source>
        <dbReference type="EMBL" id="EKX31342.1"/>
    </source>
</evidence>
<dbReference type="EnsemblProtists" id="EKX31342">
    <property type="protein sequence ID" value="EKX31342"/>
    <property type="gene ID" value="GUITHDRAFT_122460"/>
</dbReference>
<protein>
    <submittedName>
        <fullName evidence="2 3">Uncharacterized protein</fullName>
    </submittedName>
</protein>
<organism evidence="2">
    <name type="scientific">Guillardia theta (strain CCMP2712)</name>
    <name type="common">Cryptophyte</name>
    <dbReference type="NCBI Taxonomy" id="905079"/>
    <lineage>
        <taxon>Eukaryota</taxon>
        <taxon>Cryptophyceae</taxon>
        <taxon>Pyrenomonadales</taxon>
        <taxon>Geminigeraceae</taxon>
        <taxon>Guillardia</taxon>
    </lineage>
</organism>
<sequence length="202" mass="22525">MQSQYQTPSLHSSPSSSNGSTTHGSFRPRVLTADLAFKIYREIPADLDQTSNSRKSTEVAIKYGTSPKTVRDVWSRRTWSEATMALWTAEEVAERLRRRKRGPGRPVGSKDARPRMRRCFKKETTGARVEQLREVRTEVKAEQPPAPPPCAMLGGWEEGEASRTCGGEGGHWEQDGYMNAEQERGQGAEAGCLAMLNLPTWT</sequence>
<feature type="compositionally biased region" description="Low complexity" evidence="1">
    <location>
        <begin position="8"/>
        <end position="25"/>
    </location>
</feature>
<reference evidence="2 4" key="1">
    <citation type="journal article" date="2012" name="Nature">
        <title>Algal genomes reveal evolutionary mosaicism and the fate of nucleomorphs.</title>
        <authorList>
            <consortium name="DOE Joint Genome Institute"/>
            <person name="Curtis B.A."/>
            <person name="Tanifuji G."/>
            <person name="Burki F."/>
            <person name="Gruber A."/>
            <person name="Irimia M."/>
            <person name="Maruyama S."/>
            <person name="Arias M.C."/>
            <person name="Ball S.G."/>
            <person name="Gile G.H."/>
            <person name="Hirakawa Y."/>
            <person name="Hopkins J.F."/>
            <person name="Kuo A."/>
            <person name="Rensing S.A."/>
            <person name="Schmutz J."/>
            <person name="Symeonidi A."/>
            <person name="Elias M."/>
            <person name="Eveleigh R.J."/>
            <person name="Herman E.K."/>
            <person name="Klute M.J."/>
            <person name="Nakayama T."/>
            <person name="Obornik M."/>
            <person name="Reyes-Prieto A."/>
            <person name="Armbrust E.V."/>
            <person name="Aves S.J."/>
            <person name="Beiko R.G."/>
            <person name="Coutinho P."/>
            <person name="Dacks J.B."/>
            <person name="Durnford D.G."/>
            <person name="Fast N.M."/>
            <person name="Green B.R."/>
            <person name="Grisdale C.J."/>
            <person name="Hempel F."/>
            <person name="Henrissat B."/>
            <person name="Hoppner M.P."/>
            <person name="Ishida K."/>
            <person name="Kim E."/>
            <person name="Koreny L."/>
            <person name="Kroth P.G."/>
            <person name="Liu Y."/>
            <person name="Malik S.B."/>
            <person name="Maier U.G."/>
            <person name="McRose D."/>
            <person name="Mock T."/>
            <person name="Neilson J.A."/>
            <person name="Onodera N.T."/>
            <person name="Poole A.M."/>
            <person name="Pritham E.J."/>
            <person name="Richards T.A."/>
            <person name="Rocap G."/>
            <person name="Roy S.W."/>
            <person name="Sarai C."/>
            <person name="Schaack S."/>
            <person name="Shirato S."/>
            <person name="Slamovits C.H."/>
            <person name="Spencer D.F."/>
            <person name="Suzuki S."/>
            <person name="Worden A.Z."/>
            <person name="Zauner S."/>
            <person name="Barry K."/>
            <person name="Bell C."/>
            <person name="Bharti A.K."/>
            <person name="Crow J.A."/>
            <person name="Grimwood J."/>
            <person name="Kramer R."/>
            <person name="Lindquist E."/>
            <person name="Lucas S."/>
            <person name="Salamov A."/>
            <person name="McFadden G.I."/>
            <person name="Lane C.E."/>
            <person name="Keeling P.J."/>
            <person name="Gray M.W."/>
            <person name="Grigoriev I.V."/>
            <person name="Archibald J.M."/>
        </authorList>
    </citation>
    <scope>NUCLEOTIDE SEQUENCE</scope>
    <source>
        <strain evidence="2 4">CCMP2712</strain>
    </source>
</reference>
<dbReference type="EMBL" id="JH993298">
    <property type="protein sequence ID" value="EKX31342.1"/>
    <property type="molecule type" value="Genomic_DNA"/>
</dbReference>
<dbReference type="GeneID" id="17288063"/>
<dbReference type="AlphaFoldDB" id="L1I5J8"/>
<dbReference type="Proteomes" id="UP000011087">
    <property type="component" value="Unassembled WGS sequence"/>
</dbReference>
<accession>L1I5J8</accession>
<feature type="region of interest" description="Disordered" evidence="1">
    <location>
        <begin position="1"/>
        <end position="27"/>
    </location>
</feature>
<dbReference type="RefSeq" id="XP_005818322.1">
    <property type="nucleotide sequence ID" value="XM_005818265.1"/>
</dbReference>
<dbReference type="KEGG" id="gtt:GUITHDRAFT_122460"/>
<evidence type="ECO:0000313" key="4">
    <source>
        <dbReference type="Proteomes" id="UP000011087"/>
    </source>
</evidence>
<proteinExistence type="predicted"/>
<reference evidence="4" key="2">
    <citation type="submission" date="2012-11" db="EMBL/GenBank/DDBJ databases">
        <authorList>
            <person name="Kuo A."/>
            <person name="Curtis B.A."/>
            <person name="Tanifuji G."/>
            <person name="Burki F."/>
            <person name="Gruber A."/>
            <person name="Irimia M."/>
            <person name="Maruyama S."/>
            <person name="Arias M.C."/>
            <person name="Ball S.G."/>
            <person name="Gile G.H."/>
            <person name="Hirakawa Y."/>
            <person name="Hopkins J.F."/>
            <person name="Rensing S.A."/>
            <person name="Schmutz J."/>
            <person name="Symeonidi A."/>
            <person name="Elias M."/>
            <person name="Eveleigh R.J."/>
            <person name="Herman E.K."/>
            <person name="Klute M.J."/>
            <person name="Nakayama T."/>
            <person name="Obornik M."/>
            <person name="Reyes-Prieto A."/>
            <person name="Armbrust E.V."/>
            <person name="Aves S.J."/>
            <person name="Beiko R.G."/>
            <person name="Coutinho P."/>
            <person name="Dacks J.B."/>
            <person name="Durnford D.G."/>
            <person name="Fast N.M."/>
            <person name="Green B.R."/>
            <person name="Grisdale C."/>
            <person name="Hempe F."/>
            <person name="Henrissat B."/>
            <person name="Hoppner M.P."/>
            <person name="Ishida K.-I."/>
            <person name="Kim E."/>
            <person name="Koreny L."/>
            <person name="Kroth P.G."/>
            <person name="Liu Y."/>
            <person name="Malik S.-B."/>
            <person name="Maier U.G."/>
            <person name="McRose D."/>
            <person name="Mock T."/>
            <person name="Neilson J.A."/>
            <person name="Onodera N.T."/>
            <person name="Poole A.M."/>
            <person name="Pritham E.J."/>
            <person name="Richards T.A."/>
            <person name="Rocap G."/>
            <person name="Roy S.W."/>
            <person name="Sarai C."/>
            <person name="Schaack S."/>
            <person name="Shirato S."/>
            <person name="Slamovits C.H."/>
            <person name="Spencer D.F."/>
            <person name="Suzuki S."/>
            <person name="Worden A.Z."/>
            <person name="Zauner S."/>
            <person name="Barry K."/>
            <person name="Bell C."/>
            <person name="Bharti A.K."/>
            <person name="Crow J.A."/>
            <person name="Grimwood J."/>
            <person name="Kramer R."/>
            <person name="Lindquist E."/>
            <person name="Lucas S."/>
            <person name="Salamov A."/>
            <person name="McFadden G.I."/>
            <person name="Lane C.E."/>
            <person name="Keeling P.J."/>
            <person name="Gray M.W."/>
            <person name="Grigoriev I.V."/>
            <person name="Archibald J.M."/>
        </authorList>
    </citation>
    <scope>NUCLEOTIDE SEQUENCE</scope>
    <source>
        <strain evidence="4">CCMP2712</strain>
    </source>
</reference>